<organism evidence="2 3">
    <name type="scientific">Lichenifustis flavocetrariae</name>
    <dbReference type="NCBI Taxonomy" id="2949735"/>
    <lineage>
        <taxon>Bacteria</taxon>
        <taxon>Pseudomonadati</taxon>
        <taxon>Pseudomonadota</taxon>
        <taxon>Alphaproteobacteria</taxon>
        <taxon>Hyphomicrobiales</taxon>
        <taxon>Lichenihabitantaceae</taxon>
        <taxon>Lichenifustis</taxon>
    </lineage>
</organism>
<proteinExistence type="predicted"/>
<evidence type="ECO:0000313" key="2">
    <source>
        <dbReference type="EMBL" id="MCW6512298.1"/>
    </source>
</evidence>
<protein>
    <submittedName>
        <fullName evidence="2">Uncharacterized protein</fullName>
    </submittedName>
</protein>
<name>A0AA41Z3L8_9HYPH</name>
<dbReference type="AlphaFoldDB" id="A0AA41Z3L8"/>
<dbReference type="EMBL" id="JAMOIM010000045">
    <property type="protein sequence ID" value="MCW6512298.1"/>
    <property type="molecule type" value="Genomic_DNA"/>
</dbReference>
<evidence type="ECO:0000313" key="3">
    <source>
        <dbReference type="Proteomes" id="UP001165667"/>
    </source>
</evidence>
<evidence type="ECO:0000256" key="1">
    <source>
        <dbReference type="SAM" id="MobiDB-lite"/>
    </source>
</evidence>
<feature type="region of interest" description="Disordered" evidence="1">
    <location>
        <begin position="101"/>
        <end position="122"/>
    </location>
</feature>
<comment type="caution">
    <text evidence="2">The sequence shown here is derived from an EMBL/GenBank/DDBJ whole genome shotgun (WGS) entry which is preliminary data.</text>
</comment>
<keyword evidence="3" id="KW-1185">Reference proteome</keyword>
<sequence>MSTANTINLGTATIAIPASCPQPDIFKAVFMARLIERFGTAETAADALAQWQHIQPVPQPFSVNAEATRLYREAGYALNPKAKAWDDFQEEVFCAFLDFEEDGSDRTPPIPGWSMDPSDLPG</sequence>
<gene>
    <name evidence="2" type="ORF">M8523_30715</name>
</gene>
<reference evidence="2" key="1">
    <citation type="submission" date="2022-05" db="EMBL/GenBank/DDBJ databases">
        <authorList>
            <person name="Pankratov T."/>
        </authorList>
    </citation>
    <scope>NUCLEOTIDE SEQUENCE</scope>
    <source>
        <strain evidence="2">BP6-180914</strain>
    </source>
</reference>
<accession>A0AA41Z3L8</accession>
<dbReference type="RefSeq" id="WP_282588674.1">
    <property type="nucleotide sequence ID" value="NZ_JAMOIM010000045.1"/>
</dbReference>
<dbReference type="Proteomes" id="UP001165667">
    <property type="component" value="Unassembled WGS sequence"/>
</dbReference>